<reference evidence="1" key="1">
    <citation type="submission" date="2014-09" db="EMBL/GenBank/DDBJ databases">
        <authorList>
            <person name="Magalhaes I.L.F."/>
            <person name="Oliveira U."/>
            <person name="Santos F.R."/>
            <person name="Vidigal T.H.D.A."/>
            <person name="Brescovit A.D."/>
            <person name="Santos A.J."/>
        </authorList>
    </citation>
    <scope>NUCLEOTIDE SEQUENCE</scope>
    <source>
        <tissue evidence="1">Shoot tissue taken approximately 20 cm above the soil surface</tissue>
    </source>
</reference>
<sequence length="75" mass="8641">MHFIVVLYATPKVSSIRSAGVPYASIRMVAVYFYNEDKPTLPNASYLRQKYGDQAPRASTMHKNKCFLMRNLLRN</sequence>
<reference evidence="1" key="2">
    <citation type="journal article" date="2015" name="Data Brief">
        <title>Shoot transcriptome of the giant reed, Arundo donax.</title>
        <authorList>
            <person name="Barrero R.A."/>
            <person name="Guerrero F.D."/>
            <person name="Moolhuijzen P."/>
            <person name="Goolsby J.A."/>
            <person name="Tidwell J."/>
            <person name="Bellgard S.E."/>
            <person name="Bellgard M.I."/>
        </authorList>
    </citation>
    <scope>NUCLEOTIDE SEQUENCE</scope>
    <source>
        <tissue evidence="1">Shoot tissue taken approximately 20 cm above the soil surface</tissue>
    </source>
</reference>
<organism evidence="1">
    <name type="scientific">Arundo donax</name>
    <name type="common">Giant reed</name>
    <name type="synonym">Donax arundinaceus</name>
    <dbReference type="NCBI Taxonomy" id="35708"/>
    <lineage>
        <taxon>Eukaryota</taxon>
        <taxon>Viridiplantae</taxon>
        <taxon>Streptophyta</taxon>
        <taxon>Embryophyta</taxon>
        <taxon>Tracheophyta</taxon>
        <taxon>Spermatophyta</taxon>
        <taxon>Magnoliopsida</taxon>
        <taxon>Liliopsida</taxon>
        <taxon>Poales</taxon>
        <taxon>Poaceae</taxon>
        <taxon>PACMAD clade</taxon>
        <taxon>Arundinoideae</taxon>
        <taxon>Arundineae</taxon>
        <taxon>Arundo</taxon>
    </lineage>
</organism>
<name>A0A0A9TPY2_ARUDO</name>
<accession>A0A0A9TPY2</accession>
<protein>
    <submittedName>
        <fullName evidence="1">Uncharacterized protein</fullName>
    </submittedName>
</protein>
<dbReference type="EMBL" id="GBRH01280339">
    <property type="protein sequence ID" value="JAD17556.1"/>
    <property type="molecule type" value="Transcribed_RNA"/>
</dbReference>
<evidence type="ECO:0000313" key="1">
    <source>
        <dbReference type="EMBL" id="JAD17556.1"/>
    </source>
</evidence>
<dbReference type="AlphaFoldDB" id="A0A0A9TPY2"/>
<proteinExistence type="predicted"/>